<feature type="transmembrane region" description="Helical" evidence="1">
    <location>
        <begin position="79"/>
        <end position="97"/>
    </location>
</feature>
<dbReference type="AlphaFoldDB" id="A0A3A6Q4V0"/>
<protein>
    <recommendedName>
        <fullName evidence="4">Antibiotic resistance protein VanZ</fullName>
    </recommendedName>
</protein>
<dbReference type="Proteomes" id="UP000281564">
    <property type="component" value="Unassembled WGS sequence"/>
</dbReference>
<name>A0A3A6Q4V0_9EURY</name>
<dbReference type="OrthoDB" id="342739at2157"/>
<sequence length="140" mass="14423">MQIADRSVSALWLLIVVLAVAILVASVVPVPAATPQTDPTGSVDTTTLLHIVGYATLTAGGVIAVAREGWSGRRQQRRGVGSVGTVAVIIALVALFGVGTELLQATIPWRTFSVAEIGLNAASAAAGGLLATMWFYRPAE</sequence>
<gene>
    <name evidence="2" type="ORF">DP106_01435</name>
</gene>
<evidence type="ECO:0008006" key="4">
    <source>
        <dbReference type="Google" id="ProtNLM"/>
    </source>
</evidence>
<feature type="transmembrane region" description="Helical" evidence="1">
    <location>
        <begin position="117"/>
        <end position="136"/>
    </location>
</feature>
<feature type="transmembrane region" description="Helical" evidence="1">
    <location>
        <begin position="48"/>
        <end position="67"/>
    </location>
</feature>
<dbReference type="EMBL" id="QMDW01000002">
    <property type="protein sequence ID" value="RJX51381.1"/>
    <property type="molecule type" value="Genomic_DNA"/>
</dbReference>
<organism evidence="2 3">
    <name type="scientific">Halonotius pteroides</name>
    <dbReference type="NCBI Taxonomy" id="268735"/>
    <lineage>
        <taxon>Archaea</taxon>
        <taxon>Methanobacteriati</taxon>
        <taxon>Methanobacteriota</taxon>
        <taxon>Stenosarchaea group</taxon>
        <taxon>Halobacteria</taxon>
        <taxon>Halobacteriales</taxon>
        <taxon>Haloferacaceae</taxon>
        <taxon>Halonotius</taxon>
    </lineage>
</organism>
<proteinExistence type="predicted"/>
<evidence type="ECO:0000313" key="2">
    <source>
        <dbReference type="EMBL" id="RJX51381.1"/>
    </source>
</evidence>
<accession>A0A3A6Q4V0</accession>
<keyword evidence="1" id="KW-0472">Membrane</keyword>
<comment type="caution">
    <text evidence="2">The sequence shown here is derived from an EMBL/GenBank/DDBJ whole genome shotgun (WGS) entry which is preliminary data.</text>
</comment>
<reference evidence="2 3" key="1">
    <citation type="submission" date="2018-06" db="EMBL/GenBank/DDBJ databases">
        <title>Halonotius sp. F13-13 a new haloarchaeeon isolated from a solar saltern from Isla Cristina, Huelva, Spain.</title>
        <authorList>
            <person name="Duran-Viseras A."/>
            <person name="Sanchez-Porro C."/>
            <person name="Ventosa A."/>
        </authorList>
    </citation>
    <scope>NUCLEOTIDE SEQUENCE [LARGE SCALE GENOMIC DNA]</scope>
    <source>
        <strain evidence="2 3">CECT 7525</strain>
    </source>
</reference>
<evidence type="ECO:0000313" key="3">
    <source>
        <dbReference type="Proteomes" id="UP000281564"/>
    </source>
</evidence>
<evidence type="ECO:0000256" key="1">
    <source>
        <dbReference type="SAM" id="Phobius"/>
    </source>
</evidence>
<dbReference type="RefSeq" id="WP_120082818.1">
    <property type="nucleotide sequence ID" value="NZ_QMDW01000002.1"/>
</dbReference>
<keyword evidence="1" id="KW-1133">Transmembrane helix</keyword>
<keyword evidence="3" id="KW-1185">Reference proteome</keyword>
<keyword evidence="1" id="KW-0812">Transmembrane</keyword>